<dbReference type="AlphaFoldDB" id="A0A0E9QPX6"/>
<evidence type="ECO:0000313" key="1">
    <source>
        <dbReference type="EMBL" id="JAH18844.1"/>
    </source>
</evidence>
<accession>A0A0E9QPX6</accession>
<name>A0A0E9QPX6_ANGAN</name>
<reference evidence="1" key="1">
    <citation type="submission" date="2014-11" db="EMBL/GenBank/DDBJ databases">
        <authorList>
            <person name="Amaro Gonzalez C."/>
        </authorList>
    </citation>
    <scope>NUCLEOTIDE SEQUENCE</scope>
</reference>
<protein>
    <submittedName>
        <fullName evidence="1">Uncharacterized protein</fullName>
    </submittedName>
</protein>
<sequence>MGIICSKRSKSLMEYISSQDNY</sequence>
<dbReference type="EMBL" id="GBXM01089733">
    <property type="protein sequence ID" value="JAH18844.1"/>
    <property type="molecule type" value="Transcribed_RNA"/>
</dbReference>
<proteinExistence type="predicted"/>
<organism evidence="1">
    <name type="scientific">Anguilla anguilla</name>
    <name type="common">European freshwater eel</name>
    <name type="synonym">Muraena anguilla</name>
    <dbReference type="NCBI Taxonomy" id="7936"/>
    <lineage>
        <taxon>Eukaryota</taxon>
        <taxon>Metazoa</taxon>
        <taxon>Chordata</taxon>
        <taxon>Craniata</taxon>
        <taxon>Vertebrata</taxon>
        <taxon>Euteleostomi</taxon>
        <taxon>Actinopterygii</taxon>
        <taxon>Neopterygii</taxon>
        <taxon>Teleostei</taxon>
        <taxon>Anguilliformes</taxon>
        <taxon>Anguillidae</taxon>
        <taxon>Anguilla</taxon>
    </lineage>
</organism>
<reference evidence="1" key="2">
    <citation type="journal article" date="2015" name="Fish Shellfish Immunol.">
        <title>Early steps in the European eel (Anguilla anguilla)-Vibrio vulnificus interaction in the gills: Role of the RtxA13 toxin.</title>
        <authorList>
            <person name="Callol A."/>
            <person name="Pajuelo D."/>
            <person name="Ebbesson L."/>
            <person name="Teles M."/>
            <person name="MacKenzie S."/>
            <person name="Amaro C."/>
        </authorList>
    </citation>
    <scope>NUCLEOTIDE SEQUENCE</scope>
</reference>